<sequence>MVAGDDWLSPPVTTLGGLPINISFDDLTHEYHRYTYSIEHCEANWTPSTQLFESDFLSGFAEDNIIKNFQKSVNTKVQYTHYSLQIPNAECQLKMSGNYRLTVYDANNDNEKILSVCFMVVEPLAQIGLDITDNTDWDIRGSHQQVNMTVRYGNLSVTDPQKQLQTVVLQNGIWTQQRFNIKPQYVTPEGLRWEHNEALIFDGGNEYRKFETLDVNHPTMGIETVGWDGTDYHAYVWTDESRPSYVYDEDANGSFYIRNSDNIENNTTSEYQIVHFRLRAPQQTGEVYLHGNWTHYQLAPEYRMTYHRDTKCYEGSVLLKQGYYSYQYVVVNNQNELKPVSSEGNFYQTENKYQALLYFRGTGERTDRLVGYQQVSFKIGATTSLNR</sequence>
<evidence type="ECO:0000313" key="3">
    <source>
        <dbReference type="Proteomes" id="UP000236634"/>
    </source>
</evidence>
<dbReference type="InterPro" id="IPR014756">
    <property type="entry name" value="Ig_E-set"/>
</dbReference>
<dbReference type="SUPFAM" id="SSF81296">
    <property type="entry name" value="E set domains"/>
    <property type="match status" value="1"/>
</dbReference>
<evidence type="ECO:0000259" key="1">
    <source>
        <dbReference type="Pfam" id="PF17116"/>
    </source>
</evidence>
<comment type="caution">
    <text evidence="2">The sequence shown here is derived from an EMBL/GenBank/DDBJ whole genome shotgun (WGS) entry which is preliminary data.</text>
</comment>
<feature type="domain" description="Type 9 secretion system plug protein N-terminal" evidence="1">
    <location>
        <begin position="7"/>
        <end position="122"/>
    </location>
</feature>
<name>A0A2K0XJN2_9BACT</name>
<dbReference type="InterPro" id="IPR013783">
    <property type="entry name" value="Ig-like_fold"/>
</dbReference>
<gene>
    <name evidence="2" type="ORF">BFS16_07275</name>
</gene>
<dbReference type="Gene3D" id="2.60.40.10">
    <property type="entry name" value="Immunoglobulins"/>
    <property type="match status" value="1"/>
</dbReference>
<proteinExistence type="predicted"/>
<dbReference type="EMBL" id="NBAX01000005">
    <property type="protein sequence ID" value="PNP94750.1"/>
    <property type="molecule type" value="Genomic_DNA"/>
</dbReference>
<evidence type="ECO:0000313" key="2">
    <source>
        <dbReference type="EMBL" id="PNP94750.1"/>
    </source>
</evidence>
<dbReference type="InterPro" id="IPR031345">
    <property type="entry name" value="T9SS_Plug_N"/>
</dbReference>
<protein>
    <submittedName>
        <fullName evidence="2">DUF5103 domain-containing protein</fullName>
    </submittedName>
</protein>
<dbReference type="AlphaFoldDB" id="A0A2K0XJN2"/>
<accession>A0A2K0XJN2</accession>
<dbReference type="Pfam" id="PF17116">
    <property type="entry name" value="T9SS_plug_1st"/>
    <property type="match status" value="1"/>
</dbReference>
<organism evidence="2 3">
    <name type="scientific">Hoylesella timonensis</name>
    <dbReference type="NCBI Taxonomy" id="386414"/>
    <lineage>
        <taxon>Bacteria</taxon>
        <taxon>Pseudomonadati</taxon>
        <taxon>Bacteroidota</taxon>
        <taxon>Bacteroidia</taxon>
        <taxon>Bacteroidales</taxon>
        <taxon>Prevotellaceae</taxon>
        <taxon>Hoylesella</taxon>
    </lineage>
</organism>
<reference evidence="2 3" key="1">
    <citation type="submission" date="2017-03" db="EMBL/GenBank/DDBJ databases">
        <authorList>
            <person name="Afonso C.L."/>
            <person name="Miller P.J."/>
            <person name="Scott M.A."/>
            <person name="Spackman E."/>
            <person name="Goraichik I."/>
            <person name="Dimitrov K.M."/>
            <person name="Suarez D.L."/>
            <person name="Swayne D.E."/>
        </authorList>
    </citation>
    <scope>NUCLEOTIDE SEQUENCE [LARGE SCALE GENOMIC DNA]</scope>
    <source>
        <strain evidence="2 3">DNF00076</strain>
    </source>
</reference>
<dbReference type="Proteomes" id="UP000236634">
    <property type="component" value="Unassembled WGS sequence"/>
</dbReference>